<sequence length="782" mass="85597">MEDRVFAGWEDAHLPGFGAQMTCLLRLMTTKAFDAGLRNKFSRAAWYGAKDEKWCATGYFACEIGFFSVATLGTCLFSSTVHVCTGPGGMGPQRPRTQVVCGAEGGEPFVAVGPPCAMFQGVATAVHAAHVAFDGGFEDFVEISLASIFGSAAEGAAARAWARDVLRSDVQEPVKEAEQEVLDLLHGSGLEGLIEVATLNSSDLALPETISTCRFAQRVANVQTFARVNEQQDPQLVIASLRQENAQLKAAIGGQGGEALSEEELRKHCQSFLEDESSTSSPSIFSVASLMEAFAAFRMLRELCWEMLRRRLVSRAETPPLQAAGKGEAETGAPDENGFSELKEALADREAECRTLRAALAAQPERPPRSNLRVGATKASKPVQSYVSCGVQTAELNRPAVRRRPRARPVRPSSAGAARDRGGIGFIGFCPEDVVDRFGREGSKTITLPPLPARVGSVPDFRLKGAQGASPDEEVEQDKADGRPDSSGPSPATATPGKDKHKPSESLQSLQTPVPSGASAAWLCATTALTEQERLHMADAVKAYQLFLLHDPRAKDLWPEQLTTLRQDRRQRMEEAKALGEEIEETNEAKEKVQQAMAALNEKLREAQEQAAVGDTVAAQRAGTLEQLLEKEAPRLTQLFDEKRQRYELDFARLRELKREISHLEHAEKKLETTVQAEFQHWRQAVAKRYPEAPKEELKSRADKNVDDRDLAETEERAAPAEPAVAPPCQLDDQVAKVEQALETLRTRLQEAQDAGDEPRRRLLAQLLAQEEPRLAKLKQRG</sequence>
<keyword evidence="7" id="KW-1185">Reference proteome</keyword>
<evidence type="ECO:0000256" key="1">
    <source>
        <dbReference type="ARBA" id="ARBA00023054"/>
    </source>
</evidence>
<feature type="region of interest" description="Disordered" evidence="4">
    <location>
        <begin position="690"/>
        <end position="731"/>
    </location>
</feature>
<keyword evidence="2" id="KW-0505">Motor protein</keyword>
<gene>
    <name evidence="6" type="ORF">SCF082_LOCUS41496</name>
</gene>
<evidence type="ECO:0000256" key="3">
    <source>
        <dbReference type="SAM" id="Coils"/>
    </source>
</evidence>
<evidence type="ECO:0000256" key="4">
    <source>
        <dbReference type="SAM" id="MobiDB-lite"/>
    </source>
</evidence>
<dbReference type="Gene3D" id="3.40.850.10">
    <property type="entry name" value="Kinesin motor domain"/>
    <property type="match status" value="1"/>
</dbReference>
<dbReference type="Pfam" id="PF23735">
    <property type="entry name" value="KIF9"/>
    <property type="match status" value="1"/>
</dbReference>
<feature type="coiled-coil region" evidence="3">
    <location>
        <begin position="569"/>
        <end position="610"/>
    </location>
</feature>
<proteinExistence type="predicted"/>
<feature type="compositionally biased region" description="Basic and acidic residues" evidence="4">
    <location>
        <begin position="690"/>
        <end position="719"/>
    </location>
</feature>
<protein>
    <submittedName>
        <fullName evidence="6">Kinesin-like protein KIF6</fullName>
    </submittedName>
</protein>
<evidence type="ECO:0000259" key="5">
    <source>
        <dbReference type="Pfam" id="PF23735"/>
    </source>
</evidence>
<organism evidence="6 7">
    <name type="scientific">Durusdinium trenchii</name>
    <dbReference type="NCBI Taxonomy" id="1381693"/>
    <lineage>
        <taxon>Eukaryota</taxon>
        <taxon>Sar</taxon>
        <taxon>Alveolata</taxon>
        <taxon>Dinophyceae</taxon>
        <taxon>Suessiales</taxon>
        <taxon>Symbiodiniaceae</taxon>
        <taxon>Durusdinium</taxon>
    </lineage>
</organism>
<name>A0ABP0QKW8_9DINO</name>
<keyword evidence="1 3" id="KW-0175">Coiled coil</keyword>
<feature type="domain" description="Kinesin-like protein KIF6/9 C-terminal" evidence="5">
    <location>
        <begin position="569"/>
        <end position="685"/>
    </location>
</feature>
<feature type="compositionally biased region" description="Basic residues" evidence="4">
    <location>
        <begin position="400"/>
        <end position="409"/>
    </location>
</feature>
<dbReference type="EMBL" id="CAXAMM010039618">
    <property type="protein sequence ID" value="CAK9087786.1"/>
    <property type="molecule type" value="Genomic_DNA"/>
</dbReference>
<dbReference type="InterPro" id="IPR036961">
    <property type="entry name" value="Kinesin_motor_dom_sf"/>
</dbReference>
<comment type="caution">
    <text evidence="6">The sequence shown here is derived from an EMBL/GenBank/DDBJ whole genome shotgun (WGS) entry which is preliminary data.</text>
</comment>
<feature type="region of interest" description="Disordered" evidence="4">
    <location>
        <begin position="443"/>
        <end position="513"/>
    </location>
</feature>
<evidence type="ECO:0000313" key="7">
    <source>
        <dbReference type="Proteomes" id="UP001642464"/>
    </source>
</evidence>
<reference evidence="6 7" key="1">
    <citation type="submission" date="2024-02" db="EMBL/GenBank/DDBJ databases">
        <authorList>
            <person name="Chen Y."/>
            <person name="Shah S."/>
            <person name="Dougan E. K."/>
            <person name="Thang M."/>
            <person name="Chan C."/>
        </authorList>
    </citation>
    <scope>NUCLEOTIDE SEQUENCE [LARGE SCALE GENOMIC DNA]</scope>
</reference>
<accession>A0ABP0QKW8</accession>
<dbReference type="InterPro" id="IPR056524">
    <property type="entry name" value="KIF6/9_C"/>
</dbReference>
<dbReference type="InterPro" id="IPR027640">
    <property type="entry name" value="Kinesin-like_fam"/>
</dbReference>
<dbReference type="PANTHER" id="PTHR47968:SF75">
    <property type="entry name" value="CENTROMERE-ASSOCIATED PROTEIN E"/>
    <property type="match status" value="1"/>
</dbReference>
<dbReference type="Proteomes" id="UP001642464">
    <property type="component" value="Unassembled WGS sequence"/>
</dbReference>
<dbReference type="PANTHER" id="PTHR47968">
    <property type="entry name" value="CENTROMERE PROTEIN E"/>
    <property type="match status" value="1"/>
</dbReference>
<feature type="region of interest" description="Disordered" evidence="4">
    <location>
        <begin position="397"/>
        <end position="422"/>
    </location>
</feature>
<evidence type="ECO:0000313" key="6">
    <source>
        <dbReference type="EMBL" id="CAK9087786.1"/>
    </source>
</evidence>
<evidence type="ECO:0000256" key="2">
    <source>
        <dbReference type="ARBA" id="ARBA00023175"/>
    </source>
</evidence>